<evidence type="ECO:0000256" key="7">
    <source>
        <dbReference type="SAM" id="MobiDB-lite"/>
    </source>
</evidence>
<proteinExistence type="inferred from homology"/>
<dbReference type="InterPro" id="IPR011989">
    <property type="entry name" value="ARM-like"/>
</dbReference>
<feature type="compositionally biased region" description="Low complexity" evidence="7">
    <location>
        <begin position="890"/>
        <end position="899"/>
    </location>
</feature>
<evidence type="ECO:0000256" key="3">
    <source>
        <dbReference type="ARBA" id="ARBA00012485"/>
    </source>
</evidence>
<dbReference type="CDD" id="cd00078">
    <property type="entry name" value="HECTc"/>
    <property type="match status" value="1"/>
</dbReference>
<dbReference type="InterPro" id="IPR035983">
    <property type="entry name" value="Hect_E3_ubiquitin_ligase"/>
</dbReference>
<dbReference type="Pfam" id="PF00632">
    <property type="entry name" value="HECT"/>
    <property type="match status" value="1"/>
</dbReference>
<feature type="region of interest" description="Disordered" evidence="7">
    <location>
        <begin position="834"/>
        <end position="909"/>
    </location>
</feature>
<feature type="region of interest" description="Disordered" evidence="7">
    <location>
        <begin position="47"/>
        <end position="112"/>
    </location>
</feature>
<dbReference type="InterPro" id="IPR000225">
    <property type="entry name" value="Armadillo"/>
</dbReference>
<comment type="similarity">
    <text evidence="2">Belongs to the UPL family. K-HECT subfamily.</text>
</comment>
<dbReference type="EC" id="2.3.2.26" evidence="3"/>
<comment type="caution">
    <text evidence="9">The sequence shown here is derived from an EMBL/GenBank/DDBJ whole genome shotgun (WGS) entry which is preliminary data.</text>
</comment>
<dbReference type="SUPFAM" id="SSF56204">
    <property type="entry name" value="Hect, E3 ligase catalytic domain"/>
    <property type="match status" value="1"/>
</dbReference>
<dbReference type="FunFam" id="3.30.2410.10:FF:000007">
    <property type="entry name" value="Putative E3 ubiquitin-protein ligase HECTD1"/>
    <property type="match status" value="1"/>
</dbReference>
<dbReference type="Pfam" id="PF25579">
    <property type="entry name" value="TPR_TRIP12_N"/>
    <property type="match status" value="1"/>
</dbReference>
<dbReference type="Proteomes" id="UP001231189">
    <property type="component" value="Unassembled WGS sequence"/>
</dbReference>
<organism evidence="9 10">
    <name type="scientific">Lolium multiflorum</name>
    <name type="common">Italian ryegrass</name>
    <name type="synonym">Lolium perenne subsp. multiflorum</name>
    <dbReference type="NCBI Taxonomy" id="4521"/>
    <lineage>
        <taxon>Eukaryota</taxon>
        <taxon>Viridiplantae</taxon>
        <taxon>Streptophyta</taxon>
        <taxon>Embryophyta</taxon>
        <taxon>Tracheophyta</taxon>
        <taxon>Spermatophyta</taxon>
        <taxon>Magnoliopsida</taxon>
        <taxon>Liliopsida</taxon>
        <taxon>Poales</taxon>
        <taxon>Poaceae</taxon>
        <taxon>BOP clade</taxon>
        <taxon>Pooideae</taxon>
        <taxon>Poodae</taxon>
        <taxon>Poeae</taxon>
        <taxon>Poeae Chloroplast Group 2 (Poeae type)</taxon>
        <taxon>Loliodinae</taxon>
        <taxon>Loliinae</taxon>
        <taxon>Lolium</taxon>
    </lineage>
</organism>
<evidence type="ECO:0000256" key="4">
    <source>
        <dbReference type="ARBA" id="ARBA00022679"/>
    </source>
</evidence>
<dbReference type="SUPFAM" id="SSF48371">
    <property type="entry name" value="ARM repeat"/>
    <property type="match status" value="1"/>
</dbReference>
<evidence type="ECO:0000313" key="10">
    <source>
        <dbReference type="Proteomes" id="UP001231189"/>
    </source>
</evidence>
<feature type="compositionally biased region" description="Low complexity" evidence="7">
    <location>
        <begin position="99"/>
        <end position="109"/>
    </location>
</feature>
<dbReference type="PROSITE" id="PS50237">
    <property type="entry name" value="HECT"/>
    <property type="match status" value="1"/>
</dbReference>
<gene>
    <name evidence="9" type="ORF">QYE76_014261</name>
</gene>
<feature type="compositionally biased region" description="Low complexity" evidence="7">
    <location>
        <begin position="47"/>
        <end position="59"/>
    </location>
</feature>
<dbReference type="InterPro" id="IPR000569">
    <property type="entry name" value="HECT_dom"/>
</dbReference>
<dbReference type="PANTHER" id="PTHR45670">
    <property type="entry name" value="E3 UBIQUITIN-PROTEIN LIGASE TRIP12"/>
    <property type="match status" value="1"/>
</dbReference>
<evidence type="ECO:0000256" key="2">
    <source>
        <dbReference type="ARBA" id="ARBA00006331"/>
    </source>
</evidence>
<protein>
    <recommendedName>
        <fullName evidence="3">HECT-type E3 ubiquitin transferase</fullName>
        <ecNumber evidence="3">2.3.2.26</ecNumber>
    </recommendedName>
</protein>
<dbReference type="GO" id="GO:0000209">
    <property type="term" value="P:protein polyubiquitination"/>
    <property type="evidence" value="ECO:0007669"/>
    <property type="project" value="TreeGrafter"/>
</dbReference>
<feature type="compositionally biased region" description="Acidic residues" evidence="7">
    <location>
        <begin position="78"/>
        <end position="96"/>
    </location>
</feature>
<dbReference type="InterPro" id="IPR016024">
    <property type="entry name" value="ARM-type_fold"/>
</dbReference>
<dbReference type="GO" id="GO:0043161">
    <property type="term" value="P:proteasome-mediated ubiquitin-dependent protein catabolic process"/>
    <property type="evidence" value="ECO:0007669"/>
    <property type="project" value="TreeGrafter"/>
</dbReference>
<dbReference type="SMART" id="SM00119">
    <property type="entry name" value="HECTc"/>
    <property type="match status" value="1"/>
</dbReference>
<dbReference type="EMBL" id="JAUUTY010000001">
    <property type="protein sequence ID" value="KAK1697564.1"/>
    <property type="molecule type" value="Genomic_DNA"/>
</dbReference>
<feature type="domain" description="HECT" evidence="8">
    <location>
        <begin position="1163"/>
        <end position="1542"/>
    </location>
</feature>
<evidence type="ECO:0000256" key="6">
    <source>
        <dbReference type="PROSITE-ProRule" id="PRU00104"/>
    </source>
</evidence>
<dbReference type="Gene3D" id="3.90.1750.10">
    <property type="entry name" value="Hect, E3 ligase catalytic domains"/>
    <property type="match status" value="1"/>
</dbReference>
<accession>A0AAD8X8G7</accession>
<reference evidence="9" key="1">
    <citation type="submission" date="2023-07" db="EMBL/GenBank/DDBJ databases">
        <title>A chromosome-level genome assembly of Lolium multiflorum.</title>
        <authorList>
            <person name="Chen Y."/>
            <person name="Copetti D."/>
            <person name="Kolliker R."/>
            <person name="Studer B."/>
        </authorList>
    </citation>
    <scope>NUCLEOTIDE SEQUENCE</scope>
    <source>
        <strain evidence="9">02402/16</strain>
        <tissue evidence="9">Leaf</tissue>
    </source>
</reference>
<dbReference type="GO" id="GO:0061630">
    <property type="term" value="F:ubiquitin protein ligase activity"/>
    <property type="evidence" value="ECO:0007669"/>
    <property type="project" value="UniProtKB-EC"/>
</dbReference>
<feature type="compositionally biased region" description="Basic and acidic residues" evidence="7">
    <location>
        <begin position="1"/>
        <end position="10"/>
    </location>
</feature>
<comment type="catalytic activity">
    <reaction evidence="1">
        <text>S-ubiquitinyl-[E2 ubiquitin-conjugating enzyme]-L-cysteine + [acceptor protein]-L-lysine = [E2 ubiquitin-conjugating enzyme]-L-cysteine + N(6)-ubiquitinyl-[acceptor protein]-L-lysine.</text>
        <dbReference type="EC" id="2.3.2.26"/>
    </reaction>
</comment>
<keyword evidence="10" id="KW-1185">Reference proteome</keyword>
<feature type="region of interest" description="Disordered" evidence="7">
    <location>
        <begin position="1"/>
        <end position="35"/>
    </location>
</feature>
<dbReference type="PANTHER" id="PTHR45670:SF10">
    <property type="entry name" value="E3 UBIQUITIN-PROTEIN LIGASE UPL4"/>
    <property type="match status" value="1"/>
</dbReference>
<dbReference type="Gene3D" id="1.25.10.10">
    <property type="entry name" value="Leucine-rich Repeat Variant"/>
    <property type="match status" value="1"/>
</dbReference>
<sequence length="1542" mass="168442">MDRCRKRPDSDPGGSADPEPPADKRPCTADQSTSAVAMAADVAAATAAAAVAAAAPAPAEQQAPLDMDTSSSGHAGDGDGDVDADDGDGDDGDDGDGGSSYESDGDGSVRAGGGGGKFSRMVAAVEADGAGTDAVLAALTELCEALSFCTEDDGGYIPTEAAAKALVRLAGGGGDGGGAVASPDEMLLAVRAITYLCDAMPRAADAVVRHGLLPVLCSRLLAIEYLDVAEQCLQAFEKISRRKPTQCLQAGMITAVLAYIDFFASSIQRVAVSAVANVCKKIPAECSQFVIDSVPMLCNLLQSEDKMVVEKVAACLISIVDSFSGSVELLDQLCHQGVVEKVLPLINTGGIASLSASTCSNLIGLLAKLACTSLVAVKSLFELNVGSTIRGILVSSDLSHGMPYLPSENQNNQVNEALKLAIQLIPSVARDVEDTHMVLAKEKIIVDEPRFLCQFSRDILPVLIKAVNSGANSYICYGCSSVVNNICYFSKPEMLQDLLKETNISSFLAGLLSRKDHHVLISSLKIIEILMQKLPDAYLGSFIKEGVVYAVEALLMQDDCSKSSPPPSDGTEQSENQPAIRSKPTCFCYAFDSRRSESAETRTCRIGQGNLFNFARHVKTTYFTAEAVSSEMGLTEILQKLKTCCAVLNDSADKSLNQDGLQNEEHLSNILSEVMMELHGGETMTTFEFLESGLVKSLLNYLSNGIYLQVDDNLKDHNADHFYAVLKRFQSFAHICFSRMEQGWGDMLLTLLVRKLQSALTSIDNFPVIMSHNFKPRNNISDIPIRHSTITPCIRVRFKKDEDETNLSSYDSAVNLEISSSLNSIEQFLWPKVSTSTSDQDTESSPTSVASESKYAEDDPQERDSSPDSSPPSEGITRENQNSPVEPCAKKGSSSSAGGQPERNKVIGTDRAVQPKLAFSLKGKELDRSVTLYQSILQDQINVGADVILDTQFWRSVHDVTFRMAANPEKDDCPDSSNAPISTNDSKTGLMWQALPSFSSLLLGKISCKIDRSSPSYDILFMLKVLEGLNRFSFHLVSNERNHAFAQGRITNLDDLKPSVSSVPLQEFVSAKLTDKLEQQMHDPLVSRSRCLPLWCTELMSTCPFLFSFEARWKYFQLTAFGSSSIQHGHMRDTSGNNIATERSPSFSRKKFKVDRNDILVSAAKVMRSYARSNALLEVEYEEEVGTGLGPTMEFYTLISHEFQKSGLGMWRGELPCEARTDKTHIGPRTVVAPNGLFPRPWSASVELPSEVKNRFHLLGLVLAKAIKDGRILDIPFSKAFYKLILGQELNIYDINSFDPELATTLMEFKALTCQRKYLESCSTKECQSPSDLSYRGCRIEDLAIDFTVPGYPEYVLSLESSSDNVTAENLEEYVSFVVEATVKNGISRQLEAFKSGFSQVFPLSTLQVFSEDELERLLCGEQDNWDFLKLVDHIKFDHGYTSSSPAVINLLEIIQEFGCHERRAFLQFITGSPRLPPGGLAALNPNLTVVRKHSNNDAEDDLPSVMTCANYLKLPAYCSKERMREKLLYAITEGQGSFHLS</sequence>
<feature type="compositionally biased region" description="Basic and acidic residues" evidence="7">
    <location>
        <begin position="854"/>
        <end position="866"/>
    </location>
</feature>
<evidence type="ECO:0000313" key="9">
    <source>
        <dbReference type="EMBL" id="KAK1697564.1"/>
    </source>
</evidence>
<feature type="active site" description="Glycyl thioester intermediate" evidence="6">
    <location>
        <position position="1509"/>
    </location>
</feature>
<dbReference type="Gene3D" id="3.30.2410.10">
    <property type="entry name" value="Hect, E3 ligase catalytic domain"/>
    <property type="match status" value="1"/>
</dbReference>
<dbReference type="Pfam" id="PF00514">
    <property type="entry name" value="Arm"/>
    <property type="match status" value="1"/>
</dbReference>
<evidence type="ECO:0000259" key="8">
    <source>
        <dbReference type="PROSITE" id="PS50237"/>
    </source>
</evidence>
<evidence type="ECO:0000256" key="5">
    <source>
        <dbReference type="ARBA" id="ARBA00022786"/>
    </source>
</evidence>
<name>A0AAD8X8G7_LOLMU</name>
<keyword evidence="5 6" id="KW-0833">Ubl conjugation pathway</keyword>
<feature type="compositionally biased region" description="Low complexity" evidence="7">
    <location>
        <begin position="834"/>
        <end position="848"/>
    </location>
</feature>
<dbReference type="InterPro" id="IPR057948">
    <property type="entry name" value="TPR_TRIP12_N"/>
</dbReference>
<evidence type="ECO:0000256" key="1">
    <source>
        <dbReference type="ARBA" id="ARBA00000885"/>
    </source>
</evidence>
<dbReference type="InterPro" id="IPR045322">
    <property type="entry name" value="HECTD1/TRIP12-like"/>
</dbReference>
<keyword evidence="4" id="KW-0808">Transferase</keyword>